<sequence>MDDNQLLIEKCKSLIEQQLGWGSSASWQHQDFENLGDQVFEATGVVLSASTLKRIWGKVRYNSKPNLGTLDALSRFAGFSNWRSFAAAVTEQEQPPAPVKKRSFPKMAFLLLLLAIAFLLIGFMFLHKSFKQLNYNQVYFSSQPVTLGVPNTVVFEYDAAHSNADSVFIQQSWDPGRRFKVAKDLHTYTSTYYLPGYYRAKLILNDSIVKEHDLYIESNGWMGSVAHDPAPIYLKEKIFKKPGLIGLDQQELDQLHLDPKETPVVTLANVSRKFDVNSNNFQLDLEFQNTYSGNNSPCLHTNVVVLGTDGVLLIPFGKTGCSGELNMMLGSKAINGKTNDLSAFGVDFTRMVQLRCASKDNRIKIMINDHPAFENRFDKPIGKIVGIRLNFFGTGFIRSFQLTPAA</sequence>
<dbReference type="EMBL" id="CP015772">
    <property type="protein sequence ID" value="ANH79632.1"/>
    <property type="molecule type" value="Genomic_DNA"/>
</dbReference>
<dbReference type="RefSeq" id="WP_067750614.1">
    <property type="nucleotide sequence ID" value="NZ_CP015772.1"/>
</dbReference>
<keyword evidence="1" id="KW-1133">Transmembrane helix</keyword>
<evidence type="ECO:0000256" key="1">
    <source>
        <dbReference type="SAM" id="Phobius"/>
    </source>
</evidence>
<feature type="transmembrane region" description="Helical" evidence="1">
    <location>
        <begin position="108"/>
        <end position="126"/>
    </location>
</feature>
<evidence type="ECO:0000313" key="3">
    <source>
        <dbReference type="Proteomes" id="UP000077667"/>
    </source>
</evidence>
<name>A0A1A9HYY1_9BACT</name>
<keyword evidence="1" id="KW-0812">Transmembrane</keyword>
<organism evidence="2 3">
    <name type="scientific">Niabella ginsenosidivorans</name>
    <dbReference type="NCBI Taxonomy" id="1176587"/>
    <lineage>
        <taxon>Bacteria</taxon>
        <taxon>Pseudomonadati</taxon>
        <taxon>Bacteroidota</taxon>
        <taxon>Chitinophagia</taxon>
        <taxon>Chitinophagales</taxon>
        <taxon>Chitinophagaceae</taxon>
        <taxon>Niabella</taxon>
    </lineage>
</organism>
<reference evidence="2 3" key="1">
    <citation type="submission" date="2016-05" db="EMBL/GenBank/DDBJ databases">
        <title>Niabella ginsenosidivorans BS26 whole genome sequencing.</title>
        <authorList>
            <person name="Im W.T."/>
            <person name="Siddiqi M.Z."/>
        </authorList>
    </citation>
    <scope>NUCLEOTIDE SEQUENCE [LARGE SCALE GENOMIC DNA]</scope>
    <source>
        <strain evidence="2 3">BS26</strain>
    </source>
</reference>
<keyword evidence="3" id="KW-1185">Reference proteome</keyword>
<dbReference type="KEGG" id="nia:A8C56_00375"/>
<evidence type="ECO:0000313" key="2">
    <source>
        <dbReference type="EMBL" id="ANH79632.1"/>
    </source>
</evidence>
<dbReference type="OrthoDB" id="639802at2"/>
<accession>A0A1A9HYY1</accession>
<dbReference type="AlphaFoldDB" id="A0A1A9HYY1"/>
<gene>
    <name evidence="2" type="ORF">A8C56_00375</name>
</gene>
<keyword evidence="1" id="KW-0472">Membrane</keyword>
<evidence type="ECO:0008006" key="4">
    <source>
        <dbReference type="Google" id="ProtNLM"/>
    </source>
</evidence>
<protein>
    <recommendedName>
        <fullName evidence="4">PKD domain-containing protein</fullName>
    </recommendedName>
</protein>
<dbReference type="STRING" id="1176587.A8C56_00375"/>
<dbReference type="Proteomes" id="UP000077667">
    <property type="component" value="Chromosome"/>
</dbReference>
<proteinExistence type="predicted"/>